<dbReference type="EMBL" id="JAURUO010000008">
    <property type="protein sequence ID" value="MDP9728663.1"/>
    <property type="molecule type" value="Genomic_DNA"/>
</dbReference>
<keyword evidence="2" id="KW-1185">Reference proteome</keyword>
<reference evidence="1 2" key="1">
    <citation type="submission" date="2023-07" db="EMBL/GenBank/DDBJ databases">
        <title>Genomic Encyclopedia of Type Strains, Phase IV (KMG-IV): sequencing the most valuable type-strain genomes for metagenomic binning, comparative biology and taxonomic classification.</title>
        <authorList>
            <person name="Goeker M."/>
        </authorList>
    </citation>
    <scope>NUCLEOTIDE SEQUENCE [LARGE SCALE GENOMIC DNA]</scope>
    <source>
        <strain evidence="1 2">DSM 25924</strain>
    </source>
</reference>
<dbReference type="RefSeq" id="WP_129583586.1">
    <property type="nucleotide sequence ID" value="NZ_JAURUO010000008.1"/>
</dbReference>
<evidence type="ECO:0000313" key="1">
    <source>
        <dbReference type="EMBL" id="MDP9728663.1"/>
    </source>
</evidence>
<evidence type="ECO:0000313" key="2">
    <source>
        <dbReference type="Proteomes" id="UP001229209"/>
    </source>
</evidence>
<organism evidence="1 2">
    <name type="scientific">Alicyclobacillus tolerans</name>
    <dbReference type="NCBI Taxonomy" id="90970"/>
    <lineage>
        <taxon>Bacteria</taxon>
        <taxon>Bacillati</taxon>
        <taxon>Bacillota</taxon>
        <taxon>Bacilli</taxon>
        <taxon>Bacillales</taxon>
        <taxon>Alicyclobacillaceae</taxon>
        <taxon>Alicyclobacillus</taxon>
    </lineage>
</organism>
<proteinExistence type="predicted"/>
<sequence length="121" mass="14295">MTFYAFLSDQSRKSKMARYLFDDLWYNSTPQQRLSVSSVEGYNVFQGISLSVDDRQKVLNLHLKDEYLSPYLKTNMNLFHLLMMDEQADIKFFKLENGWLFEFDGIPAGPKPFGQQKYDTR</sequence>
<name>A0ABT9LWL3_9BACL</name>
<protein>
    <submittedName>
        <fullName evidence="1">Uncharacterized protein</fullName>
    </submittedName>
</protein>
<gene>
    <name evidence="1" type="ORF">J2S04_001614</name>
</gene>
<dbReference type="Proteomes" id="UP001229209">
    <property type="component" value="Unassembled WGS sequence"/>
</dbReference>
<accession>A0ABT9LWL3</accession>
<comment type="caution">
    <text evidence="1">The sequence shown here is derived from an EMBL/GenBank/DDBJ whole genome shotgun (WGS) entry which is preliminary data.</text>
</comment>